<protein>
    <submittedName>
        <fullName evidence="2">Phosphatidylglycerophosphatase A</fullName>
    </submittedName>
</protein>
<dbReference type="InterPro" id="IPR036681">
    <property type="entry name" value="PgpA-like_sf"/>
</dbReference>
<evidence type="ECO:0000259" key="1">
    <source>
        <dbReference type="Pfam" id="PF04608"/>
    </source>
</evidence>
<accession>A0A9X7V2Z7</accession>
<dbReference type="InterPro" id="IPR007686">
    <property type="entry name" value="YutG/PgpA"/>
</dbReference>
<organism evidence="2 3">
    <name type="scientific">Stutzerimonas balearica</name>
    <dbReference type="NCBI Taxonomy" id="74829"/>
    <lineage>
        <taxon>Bacteria</taxon>
        <taxon>Pseudomonadati</taxon>
        <taxon>Pseudomonadota</taxon>
        <taxon>Gammaproteobacteria</taxon>
        <taxon>Pseudomonadales</taxon>
        <taxon>Pseudomonadaceae</taxon>
        <taxon>Stutzerimonas</taxon>
    </lineage>
</organism>
<dbReference type="AlphaFoldDB" id="A0A9X7V2Z7"/>
<reference evidence="2 3" key="1">
    <citation type="submission" date="2020-12" db="EMBL/GenBank/DDBJ databases">
        <title>FDA dAtabase for Regulatory Grade micrObial Sequences (FDA-ARGOS): Supporting development and validation of Infectious Disease Dx tests.</title>
        <authorList>
            <person name="Sproer C."/>
            <person name="Gronow S."/>
            <person name="Severitt S."/>
            <person name="Schroder I."/>
            <person name="Tallon L."/>
            <person name="Sadzewicz L."/>
            <person name="Zhao X."/>
            <person name="Boylan J."/>
            <person name="Ott S."/>
            <person name="Bowen H."/>
            <person name="Vavikolanu K."/>
            <person name="Mehta A."/>
            <person name="Aluvathingal J."/>
            <person name="Nadendla S."/>
            <person name="Lowell S."/>
            <person name="Myers T."/>
            <person name="Yan Y."/>
            <person name="Sichtig H."/>
        </authorList>
    </citation>
    <scope>NUCLEOTIDE SEQUENCE [LARGE SCALE GENOMIC DNA]</scope>
    <source>
        <strain evidence="2 3">FDAARGOS_1013</strain>
    </source>
</reference>
<dbReference type="PANTHER" id="PTHR36305:SF1">
    <property type="entry name" value="PHOSPHATIDYLGLYCEROPHOSPHATASE A"/>
    <property type="match status" value="1"/>
</dbReference>
<dbReference type="GO" id="GO:0008962">
    <property type="term" value="F:phosphatidylglycerophosphatase activity"/>
    <property type="evidence" value="ECO:0007669"/>
    <property type="project" value="InterPro"/>
</dbReference>
<name>A0A9X7V2Z7_9GAMM</name>
<dbReference type="CDD" id="cd06971">
    <property type="entry name" value="PgpA"/>
    <property type="match status" value="1"/>
</dbReference>
<sequence>MATPISAEFRQADPYIEKDRVLSEIHQATSDEVRPAIWRNPWQNLAFGFGSGLMPKAPGTWGSLVALLFVPLWQLLPGWAYAVLLAAGLVFGVWLCGKVARDLGVHDHEGIVWDEFVGIWITFWLVPAGWHWLLAGFVLFRVMDILKPWPISWVDRHVDGGLGIMLDDILAGVAAWAVLQGLIVALG</sequence>
<feature type="domain" description="YutG/PgpA" evidence="1">
    <location>
        <begin position="45"/>
        <end position="182"/>
    </location>
</feature>
<dbReference type="PANTHER" id="PTHR36305">
    <property type="entry name" value="PHOSPHATIDYLGLYCEROPHOSPHATASE A"/>
    <property type="match status" value="1"/>
</dbReference>
<proteinExistence type="predicted"/>
<dbReference type="Pfam" id="PF04608">
    <property type="entry name" value="PgpA"/>
    <property type="match status" value="1"/>
</dbReference>
<gene>
    <name evidence="2" type="ORF">I6H70_16005</name>
</gene>
<evidence type="ECO:0000313" key="3">
    <source>
        <dbReference type="Proteomes" id="UP000595933"/>
    </source>
</evidence>
<dbReference type="EMBL" id="CP067013">
    <property type="protein sequence ID" value="QQN50026.1"/>
    <property type="molecule type" value="Genomic_DNA"/>
</dbReference>
<dbReference type="InterPro" id="IPR026037">
    <property type="entry name" value="PgpA"/>
</dbReference>
<evidence type="ECO:0000313" key="2">
    <source>
        <dbReference type="EMBL" id="QQN50026.1"/>
    </source>
</evidence>
<dbReference type="SUPFAM" id="SSF101307">
    <property type="entry name" value="YutG-like"/>
    <property type="match status" value="1"/>
</dbReference>
<dbReference type="Proteomes" id="UP000595933">
    <property type="component" value="Chromosome"/>
</dbReference>
<dbReference type="GO" id="GO:0006629">
    <property type="term" value="P:lipid metabolic process"/>
    <property type="evidence" value="ECO:0007669"/>
    <property type="project" value="InterPro"/>
</dbReference>